<feature type="transmembrane region" description="Helical" evidence="1">
    <location>
        <begin position="26"/>
        <end position="46"/>
    </location>
</feature>
<dbReference type="InterPro" id="IPR047798">
    <property type="entry name" value="BPSS1780-like"/>
</dbReference>
<proteinExistence type="predicted"/>
<name>A0A656HH80_THINJ</name>
<accession>A0A656HH80</accession>
<dbReference type="AlphaFoldDB" id="A0A656HH80"/>
<protein>
    <recommendedName>
        <fullName evidence="4">Transmembrane protein</fullName>
    </recommendedName>
</protein>
<feature type="transmembrane region" description="Helical" evidence="1">
    <location>
        <begin position="173"/>
        <end position="194"/>
    </location>
</feature>
<feature type="transmembrane region" description="Helical" evidence="1">
    <location>
        <begin position="138"/>
        <end position="161"/>
    </location>
</feature>
<feature type="transmembrane region" description="Helical" evidence="1">
    <location>
        <begin position="52"/>
        <end position="69"/>
    </location>
</feature>
<feature type="transmembrane region" description="Helical" evidence="1">
    <location>
        <begin position="200"/>
        <end position="221"/>
    </location>
</feature>
<dbReference type="NCBIfam" id="NF041043">
    <property type="entry name" value="BPSS1780_fam"/>
    <property type="match status" value="1"/>
</dbReference>
<evidence type="ECO:0000256" key="1">
    <source>
        <dbReference type="SAM" id="Phobius"/>
    </source>
</evidence>
<dbReference type="RefSeq" id="WP_002710246.1">
    <property type="nucleotide sequence ID" value="NZ_JH651384.1"/>
</dbReference>
<evidence type="ECO:0000313" key="3">
    <source>
        <dbReference type="Proteomes" id="UP000005317"/>
    </source>
</evidence>
<dbReference type="Proteomes" id="UP000005317">
    <property type="component" value="Unassembled WGS sequence"/>
</dbReference>
<evidence type="ECO:0000313" key="2">
    <source>
        <dbReference type="EMBL" id="EIJ36371.1"/>
    </source>
</evidence>
<keyword evidence="3" id="KW-1185">Reference proteome</keyword>
<gene>
    <name evidence="2" type="ORF">Thini_3871</name>
</gene>
<sequence>MSVKNIPANRAVDWYKAGWDMFSKDMGTWALMALIMGVGAIVLSVLPIIGQIVMLLLMPSLVAGGLYAAQQSKAGNPVKIEQLWSVLMNPQKRNQFLLLGGLLFVAAITIAVISAAFIGDNLLRGATVGVGGFGVGGLVFMLVVGFASFVIFNYTPALMLFRDMPLVDALKTCAKTASTQIAPLLVLFLIYAVLSFIGSIPFGLGLLVVIPMTIGAIYVSYEEIFA</sequence>
<organism evidence="2 3">
    <name type="scientific">Thiothrix nivea (strain ATCC 35100 / DSM 5205 / JP2)</name>
    <dbReference type="NCBI Taxonomy" id="870187"/>
    <lineage>
        <taxon>Bacteria</taxon>
        <taxon>Pseudomonadati</taxon>
        <taxon>Pseudomonadota</taxon>
        <taxon>Gammaproteobacteria</taxon>
        <taxon>Thiotrichales</taxon>
        <taxon>Thiotrichaceae</taxon>
        <taxon>Thiothrix</taxon>
    </lineage>
</organism>
<keyword evidence="1" id="KW-1133">Transmembrane helix</keyword>
<keyword evidence="1" id="KW-0472">Membrane</keyword>
<reference evidence="3" key="1">
    <citation type="journal article" date="2011" name="Stand. Genomic Sci.">
        <title>Genome sequence of the filamentous, gliding Thiothrix nivea neotype strain (JP2(T)).</title>
        <authorList>
            <person name="Lapidus A."/>
            <person name="Nolan M."/>
            <person name="Lucas S."/>
            <person name="Glavina Del Rio T."/>
            <person name="Tice H."/>
            <person name="Cheng J.F."/>
            <person name="Tapia R."/>
            <person name="Han C."/>
            <person name="Goodwin L."/>
            <person name="Pitluck S."/>
            <person name="Liolios K."/>
            <person name="Pagani I."/>
            <person name="Ivanova N."/>
            <person name="Huntemann M."/>
            <person name="Mavromatis K."/>
            <person name="Mikhailova N."/>
            <person name="Pati A."/>
            <person name="Chen A."/>
            <person name="Palaniappan K."/>
            <person name="Land M."/>
            <person name="Brambilla E.M."/>
            <person name="Rohde M."/>
            <person name="Abt B."/>
            <person name="Verbarg S."/>
            <person name="Goker M."/>
            <person name="Bristow J."/>
            <person name="Eisen J.A."/>
            <person name="Markowitz V."/>
            <person name="Hugenholtz P."/>
            <person name="Kyrpides N.C."/>
            <person name="Klenk H.P."/>
            <person name="Woyke T."/>
        </authorList>
    </citation>
    <scope>NUCLEOTIDE SEQUENCE [LARGE SCALE GENOMIC DNA]</scope>
    <source>
        <strain evidence="3">ATCC 35100 / DSM 5205 / JP2</strain>
    </source>
</reference>
<keyword evidence="1" id="KW-0812">Transmembrane</keyword>
<evidence type="ECO:0008006" key="4">
    <source>
        <dbReference type="Google" id="ProtNLM"/>
    </source>
</evidence>
<dbReference type="OrthoDB" id="5623572at2"/>
<dbReference type="EMBL" id="JH651384">
    <property type="protein sequence ID" value="EIJ36371.1"/>
    <property type="molecule type" value="Genomic_DNA"/>
</dbReference>
<feature type="transmembrane region" description="Helical" evidence="1">
    <location>
        <begin position="96"/>
        <end position="118"/>
    </location>
</feature>